<dbReference type="Gene3D" id="1.20.1530.20">
    <property type="match status" value="1"/>
</dbReference>
<feature type="transmembrane region" description="Helical" evidence="8">
    <location>
        <begin position="102"/>
        <end position="120"/>
    </location>
</feature>
<comment type="caution">
    <text evidence="9">The sequence shown here is derived from an EMBL/GenBank/DDBJ whole genome shotgun (WGS) entry which is preliminary data.</text>
</comment>
<keyword evidence="7 8" id="KW-0472">Membrane</keyword>
<evidence type="ECO:0000256" key="7">
    <source>
        <dbReference type="ARBA" id="ARBA00023136"/>
    </source>
</evidence>
<evidence type="ECO:0000256" key="5">
    <source>
        <dbReference type="ARBA" id="ARBA00022692"/>
    </source>
</evidence>
<feature type="transmembrane region" description="Helical" evidence="8">
    <location>
        <begin position="293"/>
        <end position="316"/>
    </location>
</feature>
<comment type="subcellular location">
    <subcellularLocation>
        <location evidence="1">Cell membrane</location>
        <topology evidence="1">Multi-pass membrane protein</topology>
    </subcellularLocation>
</comment>
<feature type="transmembrane region" description="Helical" evidence="8">
    <location>
        <begin position="223"/>
        <end position="250"/>
    </location>
</feature>
<evidence type="ECO:0000256" key="3">
    <source>
        <dbReference type="ARBA" id="ARBA00022448"/>
    </source>
</evidence>
<keyword evidence="6 8" id="KW-1133">Transmembrane helix</keyword>
<keyword evidence="10" id="KW-1185">Reference proteome</keyword>
<evidence type="ECO:0000313" key="9">
    <source>
        <dbReference type="EMBL" id="GBG09862.1"/>
    </source>
</evidence>
<evidence type="ECO:0000313" key="10">
    <source>
        <dbReference type="Proteomes" id="UP000245202"/>
    </source>
</evidence>
<keyword evidence="4" id="KW-1003">Cell membrane</keyword>
<proteinExistence type="inferred from homology"/>
<dbReference type="GO" id="GO:0055085">
    <property type="term" value="P:transmembrane transport"/>
    <property type="evidence" value="ECO:0007669"/>
    <property type="project" value="InterPro"/>
</dbReference>
<evidence type="ECO:0000256" key="6">
    <source>
        <dbReference type="ARBA" id="ARBA00022989"/>
    </source>
</evidence>
<feature type="transmembrane region" description="Helical" evidence="8">
    <location>
        <begin position="262"/>
        <end position="281"/>
    </location>
</feature>
<feature type="transmembrane region" description="Helical" evidence="8">
    <location>
        <begin position="126"/>
        <end position="146"/>
    </location>
</feature>
<dbReference type="EMBL" id="BDQX01000281">
    <property type="protein sequence ID" value="GBG09862.1"/>
    <property type="molecule type" value="Genomic_DNA"/>
</dbReference>
<dbReference type="Proteomes" id="UP000245202">
    <property type="component" value="Unassembled WGS sequence"/>
</dbReference>
<evidence type="ECO:0000256" key="2">
    <source>
        <dbReference type="ARBA" id="ARBA00010145"/>
    </source>
</evidence>
<dbReference type="InterPro" id="IPR038770">
    <property type="entry name" value="Na+/solute_symporter_sf"/>
</dbReference>
<dbReference type="AlphaFoldDB" id="A0A2R5ET47"/>
<evidence type="ECO:0000256" key="8">
    <source>
        <dbReference type="SAM" id="Phobius"/>
    </source>
</evidence>
<dbReference type="Pfam" id="PF03547">
    <property type="entry name" value="Mem_trans"/>
    <property type="match status" value="1"/>
</dbReference>
<sequence length="317" mass="35115">MTVFMHVLTNNVLPMGVLIGLGIVLMRAFKLDIKTLSKLNFYLFSPALMFNLLYNQKLEVSLIGKVFLFLLLFMFAQYAIVEIVIRIRGYKASMRSAMKNSVLFYNSANYGIPLNQLAFGGLSHTLAVQIIVMVVQSLIPNTWGIYNVNAHKADMKQVWRTILSMPVIYVIPGALALRWLNVPVPDALQMPVTYLANAFFGTALITLGVQLGSMEWRIKRELAVDVSIAVVLRLAAGPLLAWGIISLWNIVGFMPLDKLTTAALIVSSAVPTSLSSVLLAVEFDNEKEFASQAVFLSTLLSILTITVVIFFLNIQIP</sequence>
<dbReference type="PANTHER" id="PTHR36838:SF1">
    <property type="entry name" value="SLR1864 PROTEIN"/>
    <property type="match status" value="1"/>
</dbReference>
<dbReference type="InterPro" id="IPR004776">
    <property type="entry name" value="Mem_transp_PIN-like"/>
</dbReference>
<protein>
    <submittedName>
        <fullName evidence="9">Transporter</fullName>
    </submittedName>
</protein>
<keyword evidence="3" id="KW-0813">Transport</keyword>
<feature type="transmembrane region" description="Helical" evidence="8">
    <location>
        <begin position="192"/>
        <end position="211"/>
    </location>
</feature>
<evidence type="ECO:0000256" key="4">
    <source>
        <dbReference type="ARBA" id="ARBA00022475"/>
    </source>
</evidence>
<organism evidence="9 10">
    <name type="scientific">Paenibacillus agaridevorans</name>
    <dbReference type="NCBI Taxonomy" id="171404"/>
    <lineage>
        <taxon>Bacteria</taxon>
        <taxon>Bacillati</taxon>
        <taxon>Bacillota</taxon>
        <taxon>Bacilli</taxon>
        <taxon>Bacillales</taxon>
        <taxon>Paenibacillaceae</taxon>
        <taxon>Paenibacillus</taxon>
    </lineage>
</organism>
<feature type="transmembrane region" description="Helical" evidence="8">
    <location>
        <begin position="158"/>
        <end position="180"/>
    </location>
</feature>
<name>A0A2R5ET47_9BACL</name>
<reference evidence="9 10" key="1">
    <citation type="submission" date="2017-08" db="EMBL/GenBank/DDBJ databases">
        <title>Substantial Increase in Enzyme Production by Combined Drug-Resistance Mutations in Paenibacillus agaridevorans.</title>
        <authorList>
            <person name="Tanaka Y."/>
            <person name="Funane K."/>
            <person name="Hosaka T."/>
            <person name="Shiwa Y."/>
            <person name="Fujita N."/>
            <person name="Miyazaki T."/>
            <person name="Yoshikawa H."/>
            <person name="Murakami K."/>
            <person name="Kasahara K."/>
            <person name="Inaoka T."/>
            <person name="Hiraga Y."/>
            <person name="Ochi K."/>
        </authorList>
    </citation>
    <scope>NUCLEOTIDE SEQUENCE [LARGE SCALE GENOMIC DNA]</scope>
    <source>
        <strain evidence="9 10">T-3040</strain>
    </source>
</reference>
<accession>A0A2R5ET47</accession>
<keyword evidence="5 8" id="KW-0812">Transmembrane</keyword>
<gene>
    <name evidence="9" type="ORF">PAT3040_04535</name>
</gene>
<dbReference type="GO" id="GO:0005886">
    <property type="term" value="C:plasma membrane"/>
    <property type="evidence" value="ECO:0007669"/>
    <property type="project" value="UniProtKB-SubCell"/>
</dbReference>
<feature type="transmembrane region" description="Helical" evidence="8">
    <location>
        <begin position="60"/>
        <end position="81"/>
    </location>
</feature>
<evidence type="ECO:0000256" key="1">
    <source>
        <dbReference type="ARBA" id="ARBA00004651"/>
    </source>
</evidence>
<comment type="similarity">
    <text evidence="2">Belongs to the auxin efflux carrier (TC 2.A.69) family.</text>
</comment>
<feature type="transmembrane region" description="Helical" evidence="8">
    <location>
        <begin position="12"/>
        <end position="29"/>
    </location>
</feature>
<dbReference type="RefSeq" id="WP_108994497.1">
    <property type="nucleotide sequence ID" value="NZ_BDQX01000281.1"/>
</dbReference>
<dbReference type="PANTHER" id="PTHR36838">
    <property type="entry name" value="AUXIN EFFLUX CARRIER FAMILY PROTEIN"/>
    <property type="match status" value="1"/>
</dbReference>